<evidence type="ECO:0000256" key="5">
    <source>
        <dbReference type="SAM" id="MobiDB-lite"/>
    </source>
</evidence>
<evidence type="ECO:0000256" key="2">
    <source>
        <dbReference type="ARBA" id="ARBA00022723"/>
    </source>
</evidence>
<keyword evidence="8" id="KW-1185">Reference proteome</keyword>
<keyword evidence="2 4" id="KW-0479">Metal-binding</keyword>
<protein>
    <recommendedName>
        <fullName evidence="6">Cytochrome b5 heme-binding domain-containing protein</fullName>
    </recommendedName>
</protein>
<evidence type="ECO:0000313" key="7">
    <source>
        <dbReference type="EMBL" id="MFH4974359.1"/>
    </source>
</evidence>
<comment type="similarity">
    <text evidence="4">Belongs to the cytochrome b5 family.</text>
</comment>
<dbReference type="EMBL" id="JBGFUD010000362">
    <property type="protein sequence ID" value="MFH4974359.1"/>
    <property type="molecule type" value="Genomic_DNA"/>
</dbReference>
<proteinExistence type="inferred from homology"/>
<comment type="caution">
    <text evidence="7">The sequence shown here is derived from an EMBL/GenBank/DDBJ whole genome shotgun (WGS) entry which is preliminary data.</text>
</comment>
<evidence type="ECO:0000313" key="8">
    <source>
        <dbReference type="Proteomes" id="UP001608902"/>
    </source>
</evidence>
<dbReference type="SMART" id="SM01117">
    <property type="entry name" value="Cyt-b5"/>
    <property type="match status" value="1"/>
</dbReference>
<sequence>MSLSAPNSSMLPMASKSTKGRSKVHLGAGHSLMDWIRLSDRKRLASRSMTSVDEVELAKHSSVSDCWILLGNKVFDVTAYLSYHPGGVDELMRAAGCDATSLFDQYHGWVNYDTMLKSCFVGPFIGDQSKLPETKICISDVEEAETIVADTSNSLHLAFLSSIDYGSNQIKVVFDSTVGVKYENMVTDVQNLELRLLIRPFTQKPHAILWGELIII</sequence>
<feature type="compositionally biased region" description="Polar residues" evidence="5">
    <location>
        <begin position="1"/>
        <end position="10"/>
    </location>
</feature>
<keyword evidence="1 4" id="KW-0349">Heme</keyword>
<dbReference type="InterPro" id="IPR001199">
    <property type="entry name" value="Cyt_B5-like_heme/steroid-bd"/>
</dbReference>
<dbReference type="InterPro" id="IPR051872">
    <property type="entry name" value="Cytochrome_b5/Flavoprotein_Rdt"/>
</dbReference>
<feature type="domain" description="Cytochrome b5 heme-binding" evidence="6">
    <location>
        <begin position="49"/>
        <end position="125"/>
    </location>
</feature>
<dbReference type="PANTHER" id="PTHR46237">
    <property type="entry name" value="CYTOCHROME B5 REDUCTASE 4 FAMILY MEMBER"/>
    <property type="match status" value="1"/>
</dbReference>
<dbReference type="Gene3D" id="3.10.120.10">
    <property type="entry name" value="Cytochrome b5-like heme/steroid binding domain"/>
    <property type="match status" value="1"/>
</dbReference>
<dbReference type="InterPro" id="IPR036400">
    <property type="entry name" value="Cyt_B5-like_heme/steroid_sf"/>
</dbReference>
<dbReference type="AlphaFoldDB" id="A0ABD6EAI3"/>
<gene>
    <name evidence="7" type="ORF">AB6A40_001068</name>
</gene>
<dbReference type="PANTHER" id="PTHR46237:SF1">
    <property type="entry name" value="CYTOCHROME B5 REDUCTASE 4"/>
    <property type="match status" value="1"/>
</dbReference>
<evidence type="ECO:0000256" key="4">
    <source>
        <dbReference type="RuleBase" id="RU362121"/>
    </source>
</evidence>
<name>A0ABD6EAI3_9BILA</name>
<keyword evidence="3 4" id="KW-0408">Iron</keyword>
<dbReference type="GO" id="GO:0020037">
    <property type="term" value="F:heme binding"/>
    <property type="evidence" value="ECO:0007669"/>
    <property type="project" value="UniProtKB-UniRule"/>
</dbReference>
<dbReference type="FunFam" id="3.10.120.10:FF:000001">
    <property type="entry name" value="Cytochrome b5 reductase 4"/>
    <property type="match status" value="1"/>
</dbReference>
<dbReference type="GO" id="GO:0046872">
    <property type="term" value="F:metal ion binding"/>
    <property type="evidence" value="ECO:0007669"/>
    <property type="project" value="UniProtKB-UniRule"/>
</dbReference>
<evidence type="ECO:0000256" key="3">
    <source>
        <dbReference type="ARBA" id="ARBA00023004"/>
    </source>
</evidence>
<evidence type="ECO:0000256" key="1">
    <source>
        <dbReference type="ARBA" id="ARBA00022617"/>
    </source>
</evidence>
<dbReference type="SUPFAM" id="SSF55856">
    <property type="entry name" value="Cytochrome b5-like heme/steroid binding domain"/>
    <property type="match status" value="1"/>
</dbReference>
<organism evidence="7 8">
    <name type="scientific">Gnathostoma spinigerum</name>
    <dbReference type="NCBI Taxonomy" id="75299"/>
    <lineage>
        <taxon>Eukaryota</taxon>
        <taxon>Metazoa</taxon>
        <taxon>Ecdysozoa</taxon>
        <taxon>Nematoda</taxon>
        <taxon>Chromadorea</taxon>
        <taxon>Rhabditida</taxon>
        <taxon>Spirurina</taxon>
        <taxon>Gnathostomatomorpha</taxon>
        <taxon>Gnathostomatoidea</taxon>
        <taxon>Gnathostomatidae</taxon>
        <taxon>Gnathostoma</taxon>
    </lineage>
</organism>
<dbReference type="Pfam" id="PF00173">
    <property type="entry name" value="Cyt-b5"/>
    <property type="match status" value="1"/>
</dbReference>
<reference evidence="7 8" key="1">
    <citation type="submission" date="2024-08" db="EMBL/GenBank/DDBJ databases">
        <title>Gnathostoma spinigerum genome.</title>
        <authorList>
            <person name="Gonzalez-Bertolin B."/>
            <person name="Monzon S."/>
            <person name="Zaballos A."/>
            <person name="Jimenez P."/>
            <person name="Dekumyoy P."/>
            <person name="Varona S."/>
            <person name="Cuesta I."/>
            <person name="Sumanam S."/>
            <person name="Adisakwattana P."/>
            <person name="Gasser R.B."/>
            <person name="Hernandez-Gonzalez A."/>
            <person name="Young N.D."/>
            <person name="Perteguer M.J."/>
        </authorList>
    </citation>
    <scope>NUCLEOTIDE SEQUENCE [LARGE SCALE GENOMIC DNA]</scope>
    <source>
        <strain evidence="7">AL3</strain>
        <tissue evidence="7">Liver</tissue>
    </source>
</reference>
<feature type="region of interest" description="Disordered" evidence="5">
    <location>
        <begin position="1"/>
        <end position="21"/>
    </location>
</feature>
<accession>A0ABD6EAI3</accession>
<dbReference type="InterPro" id="IPR018506">
    <property type="entry name" value="Cyt_B5_heme-BS"/>
</dbReference>
<dbReference type="PROSITE" id="PS50255">
    <property type="entry name" value="CYTOCHROME_B5_2"/>
    <property type="match status" value="1"/>
</dbReference>
<dbReference type="Proteomes" id="UP001608902">
    <property type="component" value="Unassembled WGS sequence"/>
</dbReference>
<evidence type="ECO:0000259" key="6">
    <source>
        <dbReference type="PROSITE" id="PS50255"/>
    </source>
</evidence>
<dbReference type="PROSITE" id="PS00191">
    <property type="entry name" value="CYTOCHROME_B5_1"/>
    <property type="match status" value="1"/>
</dbReference>